<dbReference type="Pfam" id="PF05514">
    <property type="entry name" value="HR_lesion"/>
    <property type="match status" value="1"/>
</dbReference>
<dbReference type="GO" id="GO:0019888">
    <property type="term" value="F:protein phosphatase regulator activity"/>
    <property type="evidence" value="ECO:0007669"/>
    <property type="project" value="InterPro"/>
</dbReference>
<protein>
    <submittedName>
        <fullName evidence="2">(rape) hypothetical protein</fullName>
    </submittedName>
</protein>
<proteinExistence type="predicted"/>
<feature type="transmembrane region" description="Helical" evidence="1">
    <location>
        <begin position="79"/>
        <end position="101"/>
    </location>
</feature>
<dbReference type="Gene3D" id="1.25.10.10">
    <property type="entry name" value="Leucine-rich Repeat Variant"/>
    <property type="match status" value="1"/>
</dbReference>
<keyword evidence="1" id="KW-1133">Transmembrane helix</keyword>
<accession>A0A816XX72</accession>
<dbReference type="Pfam" id="PF01603">
    <property type="entry name" value="B56"/>
    <property type="match status" value="1"/>
</dbReference>
<keyword evidence="1" id="KW-0812">Transmembrane</keyword>
<dbReference type="InterPro" id="IPR016024">
    <property type="entry name" value="ARM-type_fold"/>
</dbReference>
<dbReference type="AlphaFoldDB" id="A0A816XX72"/>
<dbReference type="EMBL" id="HG994355">
    <property type="protein sequence ID" value="CAF2153328.1"/>
    <property type="molecule type" value="Genomic_DNA"/>
</dbReference>
<dbReference type="GO" id="GO:0007165">
    <property type="term" value="P:signal transduction"/>
    <property type="evidence" value="ECO:0007669"/>
    <property type="project" value="InterPro"/>
</dbReference>
<feature type="transmembrane region" description="Helical" evidence="1">
    <location>
        <begin position="178"/>
        <end position="200"/>
    </location>
</feature>
<evidence type="ECO:0000313" key="2">
    <source>
        <dbReference type="EMBL" id="CAF2153328.1"/>
    </source>
</evidence>
<dbReference type="PANTHER" id="PTHR10257:SF71">
    <property type="entry name" value="SERINE_THREONINE PROTEIN PHOSPHATASE 2A 57 KDA REGULATORY SUBUNIT B' ALPHA ISOFORM"/>
    <property type="match status" value="1"/>
</dbReference>
<dbReference type="InterPro" id="IPR008637">
    <property type="entry name" value="HR_lesion"/>
</dbReference>
<name>A0A816XX72_BRANA</name>
<sequence>MDFVQRKVNNLGSKVATFPYIETIGRALFSSSFFFSAWHDYMELNSNWEGAQDYWRPKFGYSGDQIKHLMAISIIVKTLGGLVFIYGSFFGAFLLLLHQFIVTMIHHDFYSHRVDIEQFGLLYLKFKRILNETVSYDTVNNFYKSNFDEQHVENVISKFRELMDQAATNSSLFGHAEFVQHLLSFIKGLAVVGALLFFLTMKHKLNKAKKESKVLTTVTFTEILPSTKAIVSFKVPDNSSGKQSPYRSFEAEPIDRCNSHSRYTSHLVLTLDMTHPPKLSPSTMLETLQSTLNHYSPLLTQSIIECIYHYFISLNPGDYLNYKKEPKQNNLRQNTLALYCPHEITMVAERSLLWNSEHIVVLIAQNRSVILPIIFASLEKNTESHWNQAVHGLSENIKRMFMEMDPELFEECQQEYEEKQARLKEVEEQRQSRWRRLDEAVEERERVVGEEDHLITS</sequence>
<dbReference type="GO" id="GO:0000159">
    <property type="term" value="C:protein phosphatase type 2A complex"/>
    <property type="evidence" value="ECO:0007669"/>
    <property type="project" value="InterPro"/>
</dbReference>
<evidence type="ECO:0000256" key="1">
    <source>
        <dbReference type="SAM" id="Phobius"/>
    </source>
</evidence>
<dbReference type="SUPFAM" id="SSF48371">
    <property type="entry name" value="ARM repeat"/>
    <property type="match status" value="1"/>
</dbReference>
<gene>
    <name evidence="2" type="ORF">DARMORV10_A01P31890.1</name>
</gene>
<dbReference type="PANTHER" id="PTHR10257">
    <property type="entry name" value="SERINE/THREONINE PROTEIN PHOSPHATASE 2A PP2A REGULATORY SUBUNIT B"/>
    <property type="match status" value="1"/>
</dbReference>
<dbReference type="InterPro" id="IPR011989">
    <property type="entry name" value="ARM-like"/>
</dbReference>
<dbReference type="InterPro" id="IPR002554">
    <property type="entry name" value="PP2A_B56"/>
</dbReference>
<dbReference type="Proteomes" id="UP001295469">
    <property type="component" value="Chromosome A01"/>
</dbReference>
<reference evidence="2" key="1">
    <citation type="submission" date="2021-01" db="EMBL/GenBank/DDBJ databases">
        <authorList>
            <consortium name="Genoscope - CEA"/>
            <person name="William W."/>
        </authorList>
    </citation>
    <scope>NUCLEOTIDE SEQUENCE</scope>
</reference>
<keyword evidence="1" id="KW-0472">Membrane</keyword>
<organism evidence="2">
    <name type="scientific">Brassica napus</name>
    <name type="common">Rape</name>
    <dbReference type="NCBI Taxonomy" id="3708"/>
    <lineage>
        <taxon>Eukaryota</taxon>
        <taxon>Viridiplantae</taxon>
        <taxon>Streptophyta</taxon>
        <taxon>Embryophyta</taxon>
        <taxon>Tracheophyta</taxon>
        <taxon>Spermatophyta</taxon>
        <taxon>Magnoliopsida</taxon>
        <taxon>eudicotyledons</taxon>
        <taxon>Gunneridae</taxon>
        <taxon>Pentapetalae</taxon>
        <taxon>rosids</taxon>
        <taxon>malvids</taxon>
        <taxon>Brassicales</taxon>
        <taxon>Brassicaceae</taxon>
        <taxon>Brassiceae</taxon>
        <taxon>Brassica</taxon>
    </lineage>
</organism>